<dbReference type="GO" id="GO:0006355">
    <property type="term" value="P:regulation of DNA-templated transcription"/>
    <property type="evidence" value="ECO:0007669"/>
    <property type="project" value="InterPro"/>
</dbReference>
<gene>
    <name evidence="5" type="ORF">AXW67_38900</name>
</gene>
<dbReference type="Gene3D" id="1.10.10.10">
    <property type="entry name" value="Winged helix-like DNA-binding domain superfamily/Winged helix DNA-binding domain"/>
    <property type="match status" value="1"/>
</dbReference>
<dbReference type="PANTHER" id="PTHR44688">
    <property type="entry name" value="DNA-BINDING TRANSCRIPTIONAL ACTIVATOR DEVR_DOSR"/>
    <property type="match status" value="1"/>
</dbReference>
<keyword evidence="3" id="KW-0804">Transcription</keyword>
<organism evidence="5 6">
    <name type="scientific">Bradyrhizobium neotropicale</name>
    <dbReference type="NCBI Taxonomy" id="1497615"/>
    <lineage>
        <taxon>Bacteria</taxon>
        <taxon>Pseudomonadati</taxon>
        <taxon>Pseudomonadota</taxon>
        <taxon>Alphaproteobacteria</taxon>
        <taxon>Hyphomicrobiales</taxon>
        <taxon>Nitrobacteraceae</taxon>
        <taxon>Bradyrhizobium</taxon>
    </lineage>
</organism>
<dbReference type="InterPro" id="IPR036388">
    <property type="entry name" value="WH-like_DNA-bd_sf"/>
</dbReference>
<dbReference type="InterPro" id="IPR000792">
    <property type="entry name" value="Tscrpt_reg_LuxR_C"/>
</dbReference>
<evidence type="ECO:0000313" key="6">
    <source>
        <dbReference type="Proteomes" id="UP000077173"/>
    </source>
</evidence>
<evidence type="ECO:0000313" key="5">
    <source>
        <dbReference type="EMBL" id="OAF18987.1"/>
    </source>
</evidence>
<evidence type="ECO:0000259" key="4">
    <source>
        <dbReference type="SMART" id="SM00421"/>
    </source>
</evidence>
<evidence type="ECO:0000256" key="2">
    <source>
        <dbReference type="ARBA" id="ARBA00023125"/>
    </source>
</evidence>
<evidence type="ECO:0000256" key="3">
    <source>
        <dbReference type="ARBA" id="ARBA00023163"/>
    </source>
</evidence>
<keyword evidence="6" id="KW-1185">Reference proteome</keyword>
<sequence length="377" mass="40243">MTSEAALLSELIGLVYDAALDPTLWPRALEQACLFVGGSSGVLFWHDAAAEQTSALHLFNEEPTYTKLYSEKYLPLNPCYPAATFFEAGVVYGSTELVPFEEMADTRFYAEWMKPQGMVDALAANLEKGATISSVVSVRLHEKDGLADADHRRRLGLIVPHFQRAVSIGRLFDQSKAAQSALIQTLDNVTAGVFLVGPGGRLVFANVPGRAMLDEGALLTERMGVLTAAAPAAQRALRDALVVAETGNATVDGAGPIPLSAALPGRWFASVLPLTSGDRQRTGALHSAVAAVFVRKTSPASPPPLEALARLYKLTASEIRVLDAVMKVSGVKALAETLGLTQATVKTHLHNVFRKTGTTRQSELVKLIAGFEAPQPQ</sequence>
<dbReference type="PANTHER" id="PTHR44688:SF16">
    <property type="entry name" value="DNA-BINDING TRANSCRIPTIONAL ACTIVATOR DEVR_DOSR"/>
    <property type="match status" value="1"/>
</dbReference>
<dbReference type="RefSeq" id="WP_063677205.1">
    <property type="nucleotide sequence ID" value="NZ_LSEF01000028.1"/>
</dbReference>
<protein>
    <submittedName>
        <fullName evidence="5">LuxR family transcriptional regulator</fullName>
    </submittedName>
</protein>
<comment type="caution">
    <text evidence="5">The sequence shown here is derived from an EMBL/GenBank/DDBJ whole genome shotgun (WGS) entry which is preliminary data.</text>
</comment>
<keyword evidence="1" id="KW-0805">Transcription regulation</keyword>
<feature type="domain" description="HTH luxR-type" evidence="4">
    <location>
        <begin position="311"/>
        <end position="368"/>
    </location>
</feature>
<dbReference type="SUPFAM" id="SSF46894">
    <property type="entry name" value="C-terminal effector domain of the bipartite response regulators"/>
    <property type="match status" value="1"/>
</dbReference>
<dbReference type="EMBL" id="LSEF01000028">
    <property type="protein sequence ID" value="OAF18987.1"/>
    <property type="molecule type" value="Genomic_DNA"/>
</dbReference>
<reference evidence="5 6" key="1">
    <citation type="submission" date="2016-02" db="EMBL/GenBank/DDBJ databases">
        <title>Draft genome sequence of the strain BR 10247T Bradyrhizobium neotropicale isolated from nodules of Centrolobium paraense.</title>
        <authorList>
            <person name="Simoes-Araujo J.L."/>
            <person name="Barauna A.C."/>
            <person name="Silva K."/>
            <person name="Zilli J.E."/>
        </authorList>
    </citation>
    <scope>NUCLEOTIDE SEQUENCE [LARGE SCALE GENOMIC DNA]</scope>
    <source>
        <strain evidence="5 6">BR 10247</strain>
    </source>
</reference>
<dbReference type="GO" id="GO:0003677">
    <property type="term" value="F:DNA binding"/>
    <property type="evidence" value="ECO:0007669"/>
    <property type="project" value="UniProtKB-KW"/>
</dbReference>
<dbReference type="SMART" id="SM00421">
    <property type="entry name" value="HTH_LUXR"/>
    <property type="match status" value="1"/>
</dbReference>
<accession>A0A176ZEU4</accession>
<keyword evidence="2" id="KW-0238">DNA-binding</keyword>
<dbReference type="Proteomes" id="UP000077173">
    <property type="component" value="Unassembled WGS sequence"/>
</dbReference>
<dbReference type="InterPro" id="IPR016032">
    <property type="entry name" value="Sig_transdc_resp-reg_C-effctor"/>
</dbReference>
<evidence type="ECO:0000256" key="1">
    <source>
        <dbReference type="ARBA" id="ARBA00023015"/>
    </source>
</evidence>
<proteinExistence type="predicted"/>
<dbReference type="Pfam" id="PF00196">
    <property type="entry name" value="GerE"/>
    <property type="match status" value="1"/>
</dbReference>
<dbReference type="AlphaFoldDB" id="A0A176ZEU4"/>
<name>A0A176ZEU4_9BRAD</name>